<dbReference type="EMBL" id="VEPZ02001425">
    <property type="protein sequence ID" value="KAE8673565.1"/>
    <property type="molecule type" value="Genomic_DNA"/>
</dbReference>
<comment type="caution">
    <text evidence="2">The sequence shown here is derived from an EMBL/GenBank/DDBJ whole genome shotgun (WGS) entry which is preliminary data.</text>
</comment>
<sequence>MVNSRRPRVPQPNPSVNNPHPCPSFTATRLLSSPHLLAQGSRSAPTHQRRKHQCFIRNEIPRIVPKGQFKGANPSLTVTESLIRNITGKTQIRTEKEMNRHKNMGANLRSKANQASAFNMSNFANRDSLLGPEIKPDAMSRTVGLDNSGPVEQDEDLEKLEETVLSTKHIALAVNELVCKPDSLFDSSSINYSLTRASSVQDDLDHHVDDTYSRLRLDDDDDVAVMVGLHQSSDNNMVEMCVETTNATDIPTSSVAARRTEEAQLSQPHGSYGDENLVGRFGESLVEFSEDDEDIVPLVDDDDTTLVDESDIVEAVSEGQGLDVEADVWEATVSRCKGLQTAPNSYVLLTRVLQTSGHLSWLLEGVYMILDQSSGLLSTITRPENRRTPPNAYPTYCIHHIASNAITKFKQKKIKKEIINMGYALLQPNFCARLENLIRYGDDVYEFAVEIPRERWSQAYDVDGRRYGHMTTNLAECINSVLKGTQHLLIESIVRETYFRLGKVWADKSAQIDGMISDGRNRTPNLEKAMQKNQTHATSMFVHNFARLDYDFVVQALVRPHEGDNSTTYTGNLNRRWCDYG</sequence>
<dbReference type="AlphaFoldDB" id="A0A6A2Y0M7"/>
<dbReference type="CDD" id="cd15841">
    <property type="entry name" value="SNARE_Qc"/>
    <property type="match status" value="1"/>
</dbReference>
<organism evidence="2 3">
    <name type="scientific">Hibiscus syriacus</name>
    <name type="common">Rose of Sharon</name>
    <dbReference type="NCBI Taxonomy" id="106335"/>
    <lineage>
        <taxon>Eukaryota</taxon>
        <taxon>Viridiplantae</taxon>
        <taxon>Streptophyta</taxon>
        <taxon>Embryophyta</taxon>
        <taxon>Tracheophyta</taxon>
        <taxon>Spermatophyta</taxon>
        <taxon>Magnoliopsida</taxon>
        <taxon>eudicotyledons</taxon>
        <taxon>Gunneridae</taxon>
        <taxon>Pentapetalae</taxon>
        <taxon>rosids</taxon>
        <taxon>malvids</taxon>
        <taxon>Malvales</taxon>
        <taxon>Malvaceae</taxon>
        <taxon>Malvoideae</taxon>
        <taxon>Hibiscus</taxon>
    </lineage>
</organism>
<evidence type="ECO:0000313" key="2">
    <source>
        <dbReference type="EMBL" id="KAE8673565.1"/>
    </source>
</evidence>
<keyword evidence="3" id="KW-1185">Reference proteome</keyword>
<protein>
    <submittedName>
        <fullName evidence="2">Syntaxin-51</fullName>
    </submittedName>
</protein>
<gene>
    <name evidence="2" type="ORF">F3Y22_tig00111779pilonHSYRG00100</name>
</gene>
<accession>A0A6A2Y0M7</accession>
<name>A0A6A2Y0M7_HIBSY</name>
<reference evidence="2" key="1">
    <citation type="submission" date="2019-09" db="EMBL/GenBank/DDBJ databases">
        <title>Draft genome information of white flower Hibiscus syriacus.</title>
        <authorList>
            <person name="Kim Y.-M."/>
        </authorList>
    </citation>
    <scope>NUCLEOTIDE SEQUENCE [LARGE SCALE GENOMIC DNA]</scope>
    <source>
        <strain evidence="2">YM2019G1</strain>
    </source>
</reference>
<evidence type="ECO:0000256" key="1">
    <source>
        <dbReference type="SAM" id="MobiDB-lite"/>
    </source>
</evidence>
<evidence type="ECO:0000313" key="3">
    <source>
        <dbReference type="Proteomes" id="UP000436088"/>
    </source>
</evidence>
<proteinExistence type="predicted"/>
<dbReference type="Proteomes" id="UP000436088">
    <property type="component" value="Unassembled WGS sequence"/>
</dbReference>
<feature type="region of interest" description="Disordered" evidence="1">
    <location>
        <begin position="1"/>
        <end position="27"/>
    </location>
</feature>